<dbReference type="InterPro" id="IPR058047">
    <property type="entry name" value="CPSase_preATP-grasp"/>
</dbReference>
<evidence type="ECO:0000256" key="3">
    <source>
        <dbReference type="ARBA" id="ARBA00022741"/>
    </source>
</evidence>
<dbReference type="EMBL" id="JAJIAO010000001">
    <property type="protein sequence ID" value="MCK8624116.1"/>
    <property type="molecule type" value="Genomic_DNA"/>
</dbReference>
<evidence type="ECO:0000256" key="5">
    <source>
        <dbReference type="ARBA" id="ARBA00023211"/>
    </source>
</evidence>
<dbReference type="Proteomes" id="UP001522905">
    <property type="component" value="Unassembled WGS sequence"/>
</dbReference>
<dbReference type="Gene3D" id="3.40.50.20">
    <property type="match status" value="2"/>
</dbReference>
<evidence type="ECO:0000256" key="6">
    <source>
        <dbReference type="ARBA" id="ARBA00044063"/>
    </source>
</evidence>
<evidence type="ECO:0000313" key="10">
    <source>
        <dbReference type="EMBL" id="MCK8624116.1"/>
    </source>
</evidence>
<protein>
    <recommendedName>
        <fullName evidence="6">carbamoyl-phosphate synthase (ammonia)</fullName>
        <ecNumber evidence="6">6.3.4.16</ecNumber>
    </recommendedName>
</protein>
<dbReference type="Gene3D" id="3.30.470.20">
    <property type="entry name" value="ATP-grasp fold, B domain"/>
    <property type="match status" value="1"/>
</dbReference>
<dbReference type="PROSITE" id="PS50975">
    <property type="entry name" value="ATP_GRASP"/>
    <property type="match status" value="1"/>
</dbReference>
<comment type="catalytic activity">
    <reaction evidence="7">
        <text>hydrogencarbonate + NH4(+) + 2 ATP = carbamoyl phosphate + 2 ADP + phosphate + 2 H(+)</text>
        <dbReference type="Rhea" id="RHEA:18029"/>
        <dbReference type="ChEBI" id="CHEBI:15378"/>
        <dbReference type="ChEBI" id="CHEBI:17544"/>
        <dbReference type="ChEBI" id="CHEBI:28938"/>
        <dbReference type="ChEBI" id="CHEBI:30616"/>
        <dbReference type="ChEBI" id="CHEBI:43474"/>
        <dbReference type="ChEBI" id="CHEBI:58228"/>
        <dbReference type="ChEBI" id="CHEBI:456216"/>
        <dbReference type="EC" id="6.3.4.16"/>
    </reaction>
</comment>
<dbReference type="InterPro" id="IPR005480">
    <property type="entry name" value="CPSase_lsu_oligo"/>
</dbReference>
<gene>
    <name evidence="10" type="ORF">LNP07_01070</name>
</gene>
<evidence type="ECO:0000256" key="7">
    <source>
        <dbReference type="ARBA" id="ARBA00047359"/>
    </source>
</evidence>
<comment type="caution">
    <text evidence="10">The sequence shown here is derived from an EMBL/GenBank/DDBJ whole genome shotgun (WGS) entry which is preliminary data.</text>
</comment>
<evidence type="ECO:0000256" key="8">
    <source>
        <dbReference type="PROSITE-ProRule" id="PRU00409"/>
    </source>
</evidence>
<evidence type="ECO:0000259" key="9">
    <source>
        <dbReference type="PROSITE" id="PS50975"/>
    </source>
</evidence>
<dbReference type="SUPFAM" id="SSF52440">
    <property type="entry name" value="PreATP-grasp domain"/>
    <property type="match status" value="2"/>
</dbReference>
<keyword evidence="4 8" id="KW-0067">ATP-binding</keyword>
<keyword evidence="5" id="KW-0464">Manganese</keyword>
<dbReference type="PANTHER" id="PTHR11405">
    <property type="entry name" value="CARBAMOYLTRANSFERASE FAMILY MEMBER"/>
    <property type="match status" value="1"/>
</dbReference>
<organism evidence="10 11">
    <name type="scientific">Apilactobacillus xinyiensis</name>
    <dbReference type="NCBI Taxonomy" id="2841032"/>
    <lineage>
        <taxon>Bacteria</taxon>
        <taxon>Bacillati</taxon>
        <taxon>Bacillota</taxon>
        <taxon>Bacilli</taxon>
        <taxon>Lactobacillales</taxon>
        <taxon>Lactobacillaceae</taxon>
        <taxon>Apilactobacillus</taxon>
    </lineage>
</organism>
<dbReference type="Gene3D" id="1.10.1030.10">
    <property type="entry name" value="Carbamoyl-phosphate synthetase, large subunit oligomerisation domain"/>
    <property type="match status" value="1"/>
</dbReference>
<dbReference type="InterPro" id="IPR036897">
    <property type="entry name" value="CarbamoylP_synth_lsu_oligo_sf"/>
</dbReference>
<keyword evidence="3 8" id="KW-0547">Nucleotide-binding</keyword>
<evidence type="ECO:0000256" key="2">
    <source>
        <dbReference type="ARBA" id="ARBA00022598"/>
    </source>
</evidence>
<evidence type="ECO:0000256" key="4">
    <source>
        <dbReference type="ARBA" id="ARBA00022840"/>
    </source>
</evidence>
<dbReference type="PRINTS" id="PR00098">
    <property type="entry name" value="CPSASE"/>
</dbReference>
<reference evidence="10 11" key="1">
    <citation type="submission" date="2021-11" db="EMBL/GenBank/DDBJ databases">
        <title>Comparative genomics of bee honey and flower isolates.</title>
        <authorList>
            <person name="Bechtner J.D."/>
            <person name="Gallus M.K."/>
            <person name="Ehrmann M."/>
        </authorList>
    </citation>
    <scope>NUCLEOTIDE SEQUENCE [LARGE SCALE GENOMIC DNA]</scope>
    <source>
        <strain evidence="10 11">M161</strain>
    </source>
</reference>
<evidence type="ECO:0000313" key="11">
    <source>
        <dbReference type="Proteomes" id="UP001522905"/>
    </source>
</evidence>
<evidence type="ECO:0000256" key="1">
    <source>
        <dbReference type="ARBA" id="ARBA00009799"/>
    </source>
</evidence>
<sequence>MIDNDMKKVLILGGGPSKIGQENELDNSSFETALLLKQNNIQPFIVDNNPFSLTASTIDNEYVYTVEVNSKNVKHIIESTHPDALIATLGGLKAINVAQSLVTSGFLQKHNVKLLGLNNKALKMINNPYHIKKIIRAISEPVVPSDIVSSEHEAFSIVREIGFPVIVKSISAHENTHRQICQNSESLSDALTEGFEKSSVDKCAIEKSVVGYKQVEMVGLRDADGTKILISGLEDIDPVGIHSGDSIVVAPIQTLTDPEYQSLRNATFKIMEFLKIVGSCHVEFALDSNDGNYFITKINLNYNRNMALVERATGYPLQYVTTLLYLGVNLKSVELPAAYHRLTAIMEPTIDHVVVKMPVWPFENVKHADEHLNTIMKSVGSTIGVGRSVEEAMLKALRSSQFSPKDILPSMRDISNDELISQLIHPQINRFLVLIEALRRGYQVEDLTELTKIDQFYFYKLKQLLNTEEKIINYPLKLETIEAAHQNGFGDGMMSETWDVPIDYIKKLSMQAKSVPTYKMIEPSAGEFDENILSFYSSYEIENESSQFSNKTALVIGRGGNKLGPNTAADYYTAEILIQLRKVGYKTVIINNNPNSLSLNPNLSDKRYIEPIQLGDILNIIRTENPVRVFVPGNRHYLMKEIKKEQNLNVQILPPDQETGVILPKKVTYALNFFVTKQKSYFISTEKLINNKSNGNIDFITNYQIPFFINKVQLSKDIDISQEQIAKSNWIGLVQILFNKENGISEYVGIRPLRLTETIFMSHATGINWIRELVKFYTNKLETNELETNIKNLKISKVFNMQANFPFKQLRVNKKYGDSSQEVGARITFNDIK</sequence>
<dbReference type="Pfam" id="PF02787">
    <property type="entry name" value="CPSase_L_D3"/>
    <property type="match status" value="1"/>
</dbReference>
<dbReference type="Pfam" id="PF02786">
    <property type="entry name" value="CPSase_L_D2"/>
    <property type="match status" value="1"/>
</dbReference>
<dbReference type="SUPFAM" id="SSF48108">
    <property type="entry name" value="Carbamoyl phosphate synthetase, large subunit connection domain"/>
    <property type="match status" value="1"/>
</dbReference>
<dbReference type="Pfam" id="PF25596">
    <property type="entry name" value="CPSase_L_D1"/>
    <property type="match status" value="2"/>
</dbReference>
<dbReference type="PANTHER" id="PTHR11405:SF53">
    <property type="entry name" value="CARBAMOYL-PHOSPHATE SYNTHASE [AMMONIA], MITOCHONDRIAL"/>
    <property type="match status" value="1"/>
</dbReference>
<dbReference type="RefSeq" id="WP_248601409.1">
    <property type="nucleotide sequence ID" value="NZ_JAJIAO010000001.1"/>
</dbReference>
<name>A0ABT0I0R9_9LACO</name>
<accession>A0ABT0I0R9</accession>
<keyword evidence="11" id="KW-1185">Reference proteome</keyword>
<feature type="domain" description="ATP-grasp" evidence="9">
    <location>
        <begin position="132"/>
        <end position="326"/>
    </location>
</feature>
<dbReference type="SMART" id="SM01096">
    <property type="entry name" value="CPSase_L_D3"/>
    <property type="match status" value="1"/>
</dbReference>
<comment type="similarity">
    <text evidence="1">Belongs to the CarB family.</text>
</comment>
<proteinExistence type="inferred from homology"/>
<dbReference type="InterPro" id="IPR016185">
    <property type="entry name" value="PreATP-grasp_dom_sf"/>
</dbReference>
<dbReference type="SUPFAM" id="SSF56059">
    <property type="entry name" value="Glutathione synthetase ATP-binding domain-like"/>
    <property type="match status" value="1"/>
</dbReference>
<dbReference type="InterPro" id="IPR011761">
    <property type="entry name" value="ATP-grasp"/>
</dbReference>
<dbReference type="InterPro" id="IPR005479">
    <property type="entry name" value="CPAse_ATP-bd"/>
</dbReference>
<dbReference type="EC" id="6.3.4.16" evidence="6"/>
<keyword evidence="2" id="KW-0436">Ligase</keyword>
<dbReference type="InterPro" id="IPR005483">
    <property type="entry name" value="CPSase_dom"/>
</dbReference>